<keyword evidence="17" id="KW-1185">Reference proteome</keyword>
<evidence type="ECO:0000256" key="10">
    <source>
        <dbReference type="ARBA" id="ARBA00023239"/>
    </source>
</evidence>
<comment type="subcellular location">
    <subcellularLocation>
        <location evidence="2">Membrane</location>
        <topology evidence="2">Single-pass membrane protein</topology>
    </subcellularLocation>
</comment>
<dbReference type="AlphaFoldDB" id="A0AAE9JN45"/>
<dbReference type="GO" id="GO:0005524">
    <property type="term" value="F:ATP binding"/>
    <property type="evidence" value="ECO:0007669"/>
    <property type="project" value="InterPro"/>
</dbReference>
<feature type="domain" description="Protein kinase" evidence="14">
    <location>
        <begin position="1"/>
        <end position="111"/>
    </location>
</feature>
<keyword evidence="6" id="KW-1133">Transmembrane helix</keyword>
<evidence type="ECO:0000313" key="17">
    <source>
        <dbReference type="Proteomes" id="UP000829354"/>
    </source>
</evidence>
<organism evidence="16 17">
    <name type="scientific">Caenorhabditis briggsae</name>
    <dbReference type="NCBI Taxonomy" id="6238"/>
    <lineage>
        <taxon>Eukaryota</taxon>
        <taxon>Metazoa</taxon>
        <taxon>Ecdysozoa</taxon>
        <taxon>Nematoda</taxon>
        <taxon>Chromadorea</taxon>
        <taxon>Rhabditida</taxon>
        <taxon>Rhabditina</taxon>
        <taxon>Rhabditomorpha</taxon>
        <taxon>Rhabditoidea</taxon>
        <taxon>Rhabditidae</taxon>
        <taxon>Peloderinae</taxon>
        <taxon>Caenorhabditis</taxon>
    </lineage>
</organism>
<dbReference type="CDD" id="cd07302">
    <property type="entry name" value="CHD"/>
    <property type="match status" value="1"/>
</dbReference>
<comment type="similarity">
    <text evidence="12">Belongs to the adenylyl cyclase class-4/guanylyl cyclase family.</text>
</comment>
<protein>
    <recommendedName>
        <fullName evidence="3 13">Guanylate cyclase</fullName>
        <ecNumber evidence="3 13">4.6.1.2</ecNumber>
    </recommendedName>
</protein>
<dbReference type="Pfam" id="PF00211">
    <property type="entry name" value="Guanylate_cyc"/>
    <property type="match status" value="1"/>
</dbReference>
<dbReference type="SUPFAM" id="SSF56112">
    <property type="entry name" value="Protein kinase-like (PK-like)"/>
    <property type="match status" value="1"/>
</dbReference>
<dbReference type="Gene3D" id="1.10.510.10">
    <property type="entry name" value="Transferase(Phosphotransferase) domain 1"/>
    <property type="match status" value="1"/>
</dbReference>
<dbReference type="GO" id="GO:0035556">
    <property type="term" value="P:intracellular signal transduction"/>
    <property type="evidence" value="ECO:0007669"/>
    <property type="project" value="InterPro"/>
</dbReference>
<evidence type="ECO:0000256" key="6">
    <source>
        <dbReference type="ARBA" id="ARBA00022989"/>
    </source>
</evidence>
<evidence type="ECO:0000256" key="11">
    <source>
        <dbReference type="ARBA" id="ARBA00023293"/>
    </source>
</evidence>
<evidence type="ECO:0000259" key="15">
    <source>
        <dbReference type="PROSITE" id="PS50125"/>
    </source>
</evidence>
<keyword evidence="8" id="KW-0675">Receptor</keyword>
<dbReference type="Gene3D" id="3.30.70.1230">
    <property type="entry name" value="Nucleotide cyclase"/>
    <property type="match status" value="1"/>
</dbReference>
<dbReference type="GO" id="GO:0004672">
    <property type="term" value="F:protein kinase activity"/>
    <property type="evidence" value="ECO:0007669"/>
    <property type="project" value="InterPro"/>
</dbReference>
<evidence type="ECO:0000313" key="16">
    <source>
        <dbReference type="EMBL" id="UMM35480.1"/>
    </source>
</evidence>
<sequence length="195" mass="21897">MDRLWTAPELLRNDDIMGSREGDVYSLGIISAELITRSSVFDLENRKEDAEEIVYMLKKGGLQSPRPHLDHDESIEINPGLLHLVRDCWTERPSERPDIKQVASQLRRSVVAGVVGLTMPRYCLFGDAVNTASRMESNSKPGHVHISDEANRMLMTLGGFTTETRGEVIIKGKGVMTTYWLLKMDESAAPKNLKK</sequence>
<dbReference type="SMART" id="SM00044">
    <property type="entry name" value="CYCc"/>
    <property type="match status" value="1"/>
</dbReference>
<dbReference type="PROSITE" id="PS50011">
    <property type="entry name" value="PROTEIN_KINASE_DOM"/>
    <property type="match status" value="1"/>
</dbReference>
<evidence type="ECO:0000256" key="9">
    <source>
        <dbReference type="ARBA" id="ARBA00023180"/>
    </source>
</evidence>
<dbReference type="InterPro" id="IPR050401">
    <property type="entry name" value="Cyclic_nucleotide_synthase"/>
</dbReference>
<keyword evidence="4" id="KW-0812">Transmembrane</keyword>
<dbReference type="InterPro" id="IPR001054">
    <property type="entry name" value="A/G_cyclase"/>
</dbReference>
<dbReference type="EMBL" id="CP092624">
    <property type="protein sequence ID" value="UMM35480.1"/>
    <property type="molecule type" value="Genomic_DNA"/>
</dbReference>
<accession>A0AAE9JN45</accession>
<dbReference type="InterPro" id="IPR011009">
    <property type="entry name" value="Kinase-like_dom_sf"/>
</dbReference>
<evidence type="ECO:0000259" key="14">
    <source>
        <dbReference type="PROSITE" id="PS50011"/>
    </source>
</evidence>
<dbReference type="GO" id="GO:0016020">
    <property type="term" value="C:membrane"/>
    <property type="evidence" value="ECO:0007669"/>
    <property type="project" value="UniProtKB-SubCell"/>
</dbReference>
<evidence type="ECO:0000256" key="13">
    <source>
        <dbReference type="RuleBase" id="RU003431"/>
    </source>
</evidence>
<keyword evidence="7" id="KW-0472">Membrane</keyword>
<dbReference type="InterPro" id="IPR029787">
    <property type="entry name" value="Nucleotide_cyclase"/>
</dbReference>
<keyword evidence="10 12" id="KW-0456">Lyase</keyword>
<evidence type="ECO:0000256" key="3">
    <source>
        <dbReference type="ARBA" id="ARBA00012202"/>
    </source>
</evidence>
<dbReference type="GO" id="GO:0004383">
    <property type="term" value="F:guanylate cyclase activity"/>
    <property type="evidence" value="ECO:0007669"/>
    <property type="project" value="UniProtKB-EC"/>
</dbReference>
<evidence type="ECO:0000256" key="1">
    <source>
        <dbReference type="ARBA" id="ARBA00001436"/>
    </source>
</evidence>
<keyword evidence="9" id="KW-0325">Glycoprotein</keyword>
<dbReference type="EC" id="4.6.1.2" evidence="3 13"/>
<dbReference type="PROSITE" id="PS00452">
    <property type="entry name" value="GUANYLATE_CYCLASE_1"/>
    <property type="match status" value="1"/>
</dbReference>
<dbReference type="InterPro" id="IPR000719">
    <property type="entry name" value="Prot_kinase_dom"/>
</dbReference>
<dbReference type="PANTHER" id="PTHR11920">
    <property type="entry name" value="GUANYLYL CYCLASE"/>
    <property type="match status" value="1"/>
</dbReference>
<dbReference type="SUPFAM" id="SSF55073">
    <property type="entry name" value="Nucleotide cyclase"/>
    <property type="match status" value="1"/>
</dbReference>
<dbReference type="PANTHER" id="PTHR11920:SF76">
    <property type="entry name" value="RECEPTOR-TYPE GUANYLATE CYCLASE GCY-6"/>
    <property type="match status" value="1"/>
</dbReference>
<evidence type="ECO:0000256" key="5">
    <source>
        <dbReference type="ARBA" id="ARBA00022741"/>
    </source>
</evidence>
<dbReference type="Pfam" id="PF00069">
    <property type="entry name" value="Pkinase"/>
    <property type="match status" value="1"/>
</dbReference>
<comment type="catalytic activity">
    <reaction evidence="1 13">
        <text>GTP = 3',5'-cyclic GMP + diphosphate</text>
        <dbReference type="Rhea" id="RHEA:13665"/>
        <dbReference type="ChEBI" id="CHEBI:33019"/>
        <dbReference type="ChEBI" id="CHEBI:37565"/>
        <dbReference type="ChEBI" id="CHEBI:57746"/>
        <dbReference type="EC" id="4.6.1.2"/>
    </reaction>
</comment>
<dbReference type="Proteomes" id="UP000829354">
    <property type="component" value="Chromosome V"/>
</dbReference>
<evidence type="ECO:0000256" key="2">
    <source>
        <dbReference type="ARBA" id="ARBA00004167"/>
    </source>
</evidence>
<evidence type="ECO:0000256" key="7">
    <source>
        <dbReference type="ARBA" id="ARBA00023136"/>
    </source>
</evidence>
<dbReference type="PROSITE" id="PS50125">
    <property type="entry name" value="GUANYLATE_CYCLASE_2"/>
    <property type="match status" value="1"/>
</dbReference>
<reference evidence="16 17" key="1">
    <citation type="submission" date="2022-04" db="EMBL/GenBank/DDBJ databases">
        <title>Chromosome-level reference genomes for two strains of Caenorhabditis briggsae: an improved platform for comparative genomics.</title>
        <authorList>
            <person name="Stevens L."/>
            <person name="Andersen E."/>
        </authorList>
    </citation>
    <scope>NUCLEOTIDE SEQUENCE [LARGE SCALE GENOMIC DNA]</scope>
    <source>
        <strain evidence="16">VX34</strain>
        <tissue evidence="16">Whole-organism</tissue>
    </source>
</reference>
<dbReference type="InterPro" id="IPR018297">
    <property type="entry name" value="A/G_cyclase_CS"/>
</dbReference>
<gene>
    <name evidence="16" type="ORF">L5515_008082</name>
</gene>
<evidence type="ECO:0000256" key="4">
    <source>
        <dbReference type="ARBA" id="ARBA00022692"/>
    </source>
</evidence>
<keyword evidence="5" id="KW-0547">Nucleotide-binding</keyword>
<feature type="domain" description="Guanylate cyclase" evidence="15">
    <location>
        <begin position="109"/>
        <end position="136"/>
    </location>
</feature>
<name>A0AAE9JN45_CAEBR</name>
<evidence type="ECO:0000256" key="12">
    <source>
        <dbReference type="RuleBase" id="RU000405"/>
    </source>
</evidence>
<keyword evidence="11 13" id="KW-0141">cGMP biosynthesis</keyword>
<evidence type="ECO:0000256" key="8">
    <source>
        <dbReference type="ARBA" id="ARBA00023170"/>
    </source>
</evidence>
<proteinExistence type="inferred from homology"/>